<evidence type="ECO:0000259" key="6">
    <source>
        <dbReference type="Pfam" id="PF05175"/>
    </source>
</evidence>
<proteinExistence type="predicted"/>
<dbReference type="GO" id="GO:0003676">
    <property type="term" value="F:nucleic acid binding"/>
    <property type="evidence" value="ECO:0007669"/>
    <property type="project" value="InterPro"/>
</dbReference>
<dbReference type="InterPro" id="IPR007848">
    <property type="entry name" value="Small_mtfrase_dom"/>
</dbReference>
<dbReference type="AlphaFoldDB" id="A0A9Q8TYV8"/>
<evidence type="ECO:0000256" key="4">
    <source>
        <dbReference type="ARBA" id="ARBA00022691"/>
    </source>
</evidence>
<dbReference type="Gene3D" id="3.40.50.150">
    <property type="entry name" value="Vaccinia Virus protein VP39"/>
    <property type="match status" value="1"/>
</dbReference>
<dbReference type="NCBIfam" id="TIGR00536">
    <property type="entry name" value="hemK_fam"/>
    <property type="match status" value="1"/>
</dbReference>
<protein>
    <recommendedName>
        <fullName evidence="1">peptide chain release factor N(5)-glutamine methyltransferase</fullName>
        <ecNumber evidence="1">2.1.1.297</ecNumber>
    </recommendedName>
</protein>
<dbReference type="PANTHER" id="PTHR18895:SF74">
    <property type="entry name" value="MTRF1L RELEASE FACTOR GLUTAMINE METHYLTRANSFERASE"/>
    <property type="match status" value="1"/>
</dbReference>
<dbReference type="InterPro" id="IPR029063">
    <property type="entry name" value="SAM-dependent_MTases_sf"/>
</dbReference>
<dbReference type="EMBL" id="CP097966">
    <property type="protein sequence ID" value="URQ63444.1"/>
    <property type="molecule type" value="Genomic_DNA"/>
</dbReference>
<accession>A0A9Q8TYV8</accession>
<gene>
    <name evidence="7" type="primary">prmC</name>
    <name evidence="7" type="ORF">M9B40_01410</name>
</gene>
<dbReference type="InterPro" id="IPR019874">
    <property type="entry name" value="RF_methyltr_PrmC"/>
</dbReference>
<dbReference type="GO" id="GO:0032259">
    <property type="term" value="P:methylation"/>
    <property type="evidence" value="ECO:0007669"/>
    <property type="project" value="UniProtKB-KW"/>
</dbReference>
<keyword evidence="8" id="KW-1185">Reference proteome</keyword>
<dbReference type="PANTHER" id="PTHR18895">
    <property type="entry name" value="HEMK METHYLTRANSFERASE"/>
    <property type="match status" value="1"/>
</dbReference>
<dbReference type="InterPro" id="IPR004556">
    <property type="entry name" value="HemK-like"/>
</dbReference>
<sequence length="257" mass="29498">MKNNQNKLTTISDAWRNAYGKDYEEGLYFLLNTNDLLERDVERICFEISEKRPIQYIIGNWDFYNGNYEVNSDVLIPRPETETLIEHIENSKLQPKSILDLGTGTGCIAIELSKIFPKATVDAVDLSLKAISIAKTNAKKNNANVRFLNSNWYQKVSLKYDLIVSNPPYVDKSANTNESLKFEPEEAIFSDENGLKDLRIIISQSKDYLNYGGIIFLEHSPEQKKIIKNLLKKNGFRAVTSIKDLKRTERFTFGKLE</sequence>
<dbReference type="GO" id="GO:0102559">
    <property type="term" value="F:peptide chain release factor N(5)-glutamine methyltransferase activity"/>
    <property type="evidence" value="ECO:0007669"/>
    <property type="project" value="UniProtKB-EC"/>
</dbReference>
<dbReference type="InterPro" id="IPR002052">
    <property type="entry name" value="DNA_methylase_N6_adenine_CS"/>
</dbReference>
<evidence type="ECO:0000256" key="1">
    <source>
        <dbReference type="ARBA" id="ARBA00012771"/>
    </source>
</evidence>
<evidence type="ECO:0000256" key="5">
    <source>
        <dbReference type="ARBA" id="ARBA00048391"/>
    </source>
</evidence>
<comment type="catalytic activity">
    <reaction evidence="5">
        <text>L-glutaminyl-[peptide chain release factor] + S-adenosyl-L-methionine = N(5)-methyl-L-glutaminyl-[peptide chain release factor] + S-adenosyl-L-homocysteine + H(+)</text>
        <dbReference type="Rhea" id="RHEA:42896"/>
        <dbReference type="Rhea" id="RHEA-COMP:10271"/>
        <dbReference type="Rhea" id="RHEA-COMP:10272"/>
        <dbReference type="ChEBI" id="CHEBI:15378"/>
        <dbReference type="ChEBI" id="CHEBI:30011"/>
        <dbReference type="ChEBI" id="CHEBI:57856"/>
        <dbReference type="ChEBI" id="CHEBI:59789"/>
        <dbReference type="ChEBI" id="CHEBI:61891"/>
        <dbReference type="EC" id="2.1.1.297"/>
    </reaction>
</comment>
<evidence type="ECO:0000313" key="8">
    <source>
        <dbReference type="Proteomes" id="UP001056381"/>
    </source>
</evidence>
<dbReference type="NCBIfam" id="TIGR03534">
    <property type="entry name" value="RF_mod_PrmC"/>
    <property type="match status" value="1"/>
</dbReference>
<dbReference type="CDD" id="cd02440">
    <property type="entry name" value="AdoMet_MTases"/>
    <property type="match status" value="1"/>
</dbReference>
<keyword evidence="3 7" id="KW-0808">Transferase</keyword>
<evidence type="ECO:0000313" key="7">
    <source>
        <dbReference type="EMBL" id="URQ63444.1"/>
    </source>
</evidence>
<dbReference type="EC" id="2.1.1.297" evidence="1"/>
<dbReference type="SUPFAM" id="SSF53335">
    <property type="entry name" value="S-adenosyl-L-methionine-dependent methyltransferases"/>
    <property type="match status" value="1"/>
</dbReference>
<dbReference type="Pfam" id="PF05175">
    <property type="entry name" value="MTS"/>
    <property type="match status" value="1"/>
</dbReference>
<dbReference type="PROSITE" id="PS00092">
    <property type="entry name" value="N6_MTASE"/>
    <property type="match status" value="1"/>
</dbReference>
<reference evidence="7" key="1">
    <citation type="submission" date="2022-05" db="EMBL/GenBank/DDBJ databases">
        <title>Single-amplified genomics reveal most streamlined microbe among free-living bacteria.</title>
        <authorList>
            <person name="Roda-Garcia J."/>
            <person name="Haro-Moreno J.M."/>
            <person name="Rodriguez-Valera F."/>
            <person name="Almagro-Moreno S."/>
            <person name="Lopez-Perez M."/>
        </authorList>
    </citation>
    <scope>NUCLEOTIDE SEQUENCE</scope>
    <source>
        <strain evidence="7">TMED112-D2-2</strain>
    </source>
</reference>
<dbReference type="InterPro" id="IPR050320">
    <property type="entry name" value="N5-glutamine_MTase"/>
</dbReference>
<keyword evidence="2 7" id="KW-0489">Methyltransferase</keyword>
<feature type="domain" description="Methyltransferase small" evidence="6">
    <location>
        <begin position="81"/>
        <end position="176"/>
    </location>
</feature>
<evidence type="ECO:0000256" key="2">
    <source>
        <dbReference type="ARBA" id="ARBA00022603"/>
    </source>
</evidence>
<keyword evidence="4" id="KW-0949">S-adenosyl-L-methionine</keyword>
<dbReference type="Proteomes" id="UP001056381">
    <property type="component" value="Chromosome"/>
</dbReference>
<organism evidence="7 8">
    <name type="scientific">SAR86 cluster bacterium</name>
    <dbReference type="NCBI Taxonomy" id="2030880"/>
    <lineage>
        <taxon>Bacteria</taxon>
        <taxon>Pseudomonadati</taxon>
        <taxon>Pseudomonadota</taxon>
        <taxon>Gammaproteobacteria</taxon>
        <taxon>SAR86 cluster</taxon>
    </lineage>
</organism>
<name>A0A9Q8TYV8_9GAMM</name>
<evidence type="ECO:0000256" key="3">
    <source>
        <dbReference type="ARBA" id="ARBA00022679"/>
    </source>
</evidence>